<evidence type="ECO:0000313" key="1">
    <source>
        <dbReference type="EMBL" id="CAF4433346.1"/>
    </source>
</evidence>
<comment type="caution">
    <text evidence="1">The sequence shown here is derived from an EMBL/GenBank/DDBJ whole genome shotgun (WGS) entry which is preliminary data.</text>
</comment>
<dbReference type="AlphaFoldDB" id="A0A820R5C5"/>
<accession>A0A820R5C5</accession>
<sequence>MKYVLQRMYGVADSQNVFYDRILSAETEAQLYDLFHMKDEYEQSMIGERQLWREKLRSRLMNVSNEESENNIIEKSAKFVR</sequence>
<gene>
    <name evidence="1" type="ORF">OKA104_LOCUS53206</name>
</gene>
<dbReference type="Proteomes" id="UP000663881">
    <property type="component" value="Unassembled WGS sequence"/>
</dbReference>
<reference evidence="1" key="1">
    <citation type="submission" date="2021-02" db="EMBL/GenBank/DDBJ databases">
        <authorList>
            <person name="Nowell W R."/>
        </authorList>
    </citation>
    <scope>NUCLEOTIDE SEQUENCE</scope>
</reference>
<name>A0A820R5C5_9BILA</name>
<evidence type="ECO:0000313" key="2">
    <source>
        <dbReference type="Proteomes" id="UP000663881"/>
    </source>
</evidence>
<proteinExistence type="predicted"/>
<dbReference type="EMBL" id="CAJOAY010032609">
    <property type="protein sequence ID" value="CAF4433346.1"/>
    <property type="molecule type" value="Genomic_DNA"/>
</dbReference>
<organism evidence="1 2">
    <name type="scientific">Adineta steineri</name>
    <dbReference type="NCBI Taxonomy" id="433720"/>
    <lineage>
        <taxon>Eukaryota</taxon>
        <taxon>Metazoa</taxon>
        <taxon>Spiralia</taxon>
        <taxon>Gnathifera</taxon>
        <taxon>Rotifera</taxon>
        <taxon>Eurotatoria</taxon>
        <taxon>Bdelloidea</taxon>
        <taxon>Adinetida</taxon>
        <taxon>Adinetidae</taxon>
        <taxon>Adineta</taxon>
    </lineage>
</organism>
<protein>
    <submittedName>
        <fullName evidence="1">Uncharacterized protein</fullName>
    </submittedName>
</protein>